<dbReference type="InterPro" id="IPR036467">
    <property type="entry name" value="LS/RS_sf"/>
</dbReference>
<evidence type="ECO:0000313" key="10">
    <source>
        <dbReference type="EMBL" id="KAL3770585.1"/>
    </source>
</evidence>
<evidence type="ECO:0000256" key="1">
    <source>
        <dbReference type="ARBA" id="ARBA00004917"/>
    </source>
</evidence>
<dbReference type="Proteomes" id="UP001530400">
    <property type="component" value="Unassembled WGS sequence"/>
</dbReference>
<evidence type="ECO:0000256" key="7">
    <source>
        <dbReference type="RuleBase" id="RU003795"/>
    </source>
</evidence>
<comment type="catalytic activity">
    <reaction evidence="6 7">
        <text>(2S)-2-hydroxy-3-oxobutyl phosphate + 5-amino-6-(D-ribitylamino)uracil = 6,7-dimethyl-8-(1-D-ribityl)lumazine + phosphate + 2 H2O + H(+)</text>
        <dbReference type="Rhea" id="RHEA:26152"/>
        <dbReference type="ChEBI" id="CHEBI:15377"/>
        <dbReference type="ChEBI" id="CHEBI:15378"/>
        <dbReference type="ChEBI" id="CHEBI:15934"/>
        <dbReference type="ChEBI" id="CHEBI:43474"/>
        <dbReference type="ChEBI" id="CHEBI:58201"/>
        <dbReference type="ChEBI" id="CHEBI:58830"/>
        <dbReference type="EC" id="2.5.1.78"/>
    </reaction>
</comment>
<feature type="region of interest" description="Disordered" evidence="8">
    <location>
        <begin position="218"/>
        <end position="237"/>
    </location>
</feature>
<keyword evidence="9" id="KW-0732">Signal</keyword>
<dbReference type="HAMAP" id="MF_00178">
    <property type="entry name" value="Lumazine_synth"/>
    <property type="match status" value="1"/>
</dbReference>
<dbReference type="AlphaFoldDB" id="A0ABD3N375"/>
<evidence type="ECO:0000256" key="9">
    <source>
        <dbReference type="SAM" id="SignalP"/>
    </source>
</evidence>
<dbReference type="EMBL" id="JALLPJ020001307">
    <property type="protein sequence ID" value="KAL3770585.1"/>
    <property type="molecule type" value="Genomic_DNA"/>
</dbReference>
<dbReference type="PANTHER" id="PTHR21058:SF0">
    <property type="entry name" value="6,7-DIMETHYL-8-RIBITYLLUMAZINE SYNTHASE"/>
    <property type="match status" value="1"/>
</dbReference>
<evidence type="ECO:0000256" key="4">
    <source>
        <dbReference type="ARBA" id="ARBA00022619"/>
    </source>
</evidence>
<dbReference type="GO" id="GO:0009231">
    <property type="term" value="P:riboflavin biosynthetic process"/>
    <property type="evidence" value="ECO:0007669"/>
    <property type="project" value="UniProtKB-KW"/>
</dbReference>
<gene>
    <name evidence="10" type="ORF">ACHAWO_000945</name>
</gene>
<dbReference type="GO" id="GO:0000906">
    <property type="term" value="F:6,7-dimethyl-8-ribityllumazine synthase activity"/>
    <property type="evidence" value="ECO:0007669"/>
    <property type="project" value="UniProtKB-EC"/>
</dbReference>
<comment type="pathway">
    <text evidence="1 7">Cofactor biosynthesis; riboflavin biosynthesis; riboflavin from 2-hydroxy-3-oxobutyl phosphate and 5-amino-6-(D-ribitylamino)uracil: step 1/2.</text>
</comment>
<keyword evidence="5 7" id="KW-0808">Transferase</keyword>
<dbReference type="EC" id="2.5.1.78" evidence="3 7"/>
<dbReference type="Pfam" id="PF00885">
    <property type="entry name" value="DMRL_synthase"/>
    <property type="match status" value="1"/>
</dbReference>
<feature type="signal peptide" evidence="9">
    <location>
        <begin position="1"/>
        <end position="27"/>
    </location>
</feature>
<keyword evidence="4 7" id="KW-0686">Riboflavin biosynthesis</keyword>
<feature type="chain" id="PRO_5044839300" description="6,7-dimethyl-8-ribityllumazine synthase" evidence="9">
    <location>
        <begin position="28"/>
        <end position="237"/>
    </location>
</feature>
<dbReference type="GO" id="GO:0009349">
    <property type="term" value="C:riboflavin synthase complex"/>
    <property type="evidence" value="ECO:0007669"/>
    <property type="project" value="UniProtKB-UniRule"/>
</dbReference>
<evidence type="ECO:0000256" key="8">
    <source>
        <dbReference type="SAM" id="MobiDB-lite"/>
    </source>
</evidence>
<dbReference type="InterPro" id="IPR002180">
    <property type="entry name" value="LS/RS"/>
</dbReference>
<feature type="compositionally biased region" description="Basic and acidic residues" evidence="8">
    <location>
        <begin position="221"/>
        <end position="237"/>
    </location>
</feature>
<reference evidence="10 11" key="1">
    <citation type="submission" date="2024-10" db="EMBL/GenBank/DDBJ databases">
        <title>Updated reference genomes for cyclostephanoid diatoms.</title>
        <authorList>
            <person name="Roberts W.R."/>
            <person name="Alverson A.J."/>
        </authorList>
    </citation>
    <scope>NUCLEOTIDE SEQUENCE [LARGE SCALE GENOMIC DNA]</scope>
    <source>
        <strain evidence="10 11">AJA010-31</strain>
    </source>
</reference>
<protein>
    <recommendedName>
        <fullName evidence="3 7">6,7-dimethyl-8-ribityllumazine synthase</fullName>
        <shortName evidence="7">DMRL synthase</shortName>
        <ecNumber evidence="3 7">2.5.1.78</ecNumber>
    </recommendedName>
</protein>
<proteinExistence type="inferred from homology"/>
<dbReference type="InterPro" id="IPR034964">
    <property type="entry name" value="LS"/>
</dbReference>
<comment type="function">
    <text evidence="7">Catalyzes the formation of 6,7-dimethyl-8-ribityllumazine by condensation of 5-amino-6-(D-ribitylamino)uracil with 3,4-dihydroxy-2-butanone 4-phosphate. This is the penultimate step in the biosynthesis of riboflavin.</text>
</comment>
<dbReference type="Gene3D" id="3.40.50.960">
    <property type="entry name" value="Lumazine/riboflavin synthase"/>
    <property type="match status" value="2"/>
</dbReference>
<sequence length="237" mass="25580">MIIAMTFFKSLFTAAAILGSITGPVSSFAPTSHGVARSATSLKMAAESEVSFGELDGSSLQIGVLRTRWNDEHVTNLVNGIKSGLKECNVKEDNIFIKEVPGAYELPFAAKLLALSGTVDAIICCGVLIKGETLHFEYISEAVTKGIMDVNLGTMTPVVYGVLNCLNEDQVKKRSSNENGGHNHGEDWAKTAVEMSIMRREARGGKAKNLKELGAMGFGSKDADGKKDEEKKERIFF</sequence>
<dbReference type="PANTHER" id="PTHR21058">
    <property type="entry name" value="6,7-DIMETHYL-8-RIBITYLLUMAZINE SYNTHASE DMRL SYNTHASE LUMAZINE SYNTHASE"/>
    <property type="match status" value="1"/>
</dbReference>
<organism evidence="10 11">
    <name type="scientific">Cyclotella atomus</name>
    <dbReference type="NCBI Taxonomy" id="382360"/>
    <lineage>
        <taxon>Eukaryota</taxon>
        <taxon>Sar</taxon>
        <taxon>Stramenopiles</taxon>
        <taxon>Ochrophyta</taxon>
        <taxon>Bacillariophyta</taxon>
        <taxon>Coscinodiscophyceae</taxon>
        <taxon>Thalassiosirophycidae</taxon>
        <taxon>Stephanodiscales</taxon>
        <taxon>Stephanodiscaceae</taxon>
        <taxon>Cyclotella</taxon>
    </lineage>
</organism>
<evidence type="ECO:0000256" key="3">
    <source>
        <dbReference type="ARBA" id="ARBA00012664"/>
    </source>
</evidence>
<comment type="caution">
    <text evidence="10">The sequence shown here is derived from an EMBL/GenBank/DDBJ whole genome shotgun (WGS) entry which is preliminary data.</text>
</comment>
<name>A0ABD3N375_9STRA</name>
<evidence type="ECO:0000256" key="5">
    <source>
        <dbReference type="ARBA" id="ARBA00022679"/>
    </source>
</evidence>
<comment type="similarity">
    <text evidence="2 7">Belongs to the DMRL synthase family.</text>
</comment>
<evidence type="ECO:0000256" key="6">
    <source>
        <dbReference type="ARBA" id="ARBA00048785"/>
    </source>
</evidence>
<dbReference type="NCBIfam" id="TIGR00114">
    <property type="entry name" value="lumazine-synth"/>
    <property type="match status" value="1"/>
</dbReference>
<evidence type="ECO:0000313" key="11">
    <source>
        <dbReference type="Proteomes" id="UP001530400"/>
    </source>
</evidence>
<accession>A0ABD3N375</accession>
<keyword evidence="11" id="KW-1185">Reference proteome</keyword>
<evidence type="ECO:0000256" key="2">
    <source>
        <dbReference type="ARBA" id="ARBA00007424"/>
    </source>
</evidence>
<dbReference type="SUPFAM" id="SSF52121">
    <property type="entry name" value="Lumazine synthase"/>
    <property type="match status" value="1"/>
</dbReference>
<dbReference type="CDD" id="cd09209">
    <property type="entry name" value="Lumazine_synthase-I"/>
    <property type="match status" value="1"/>
</dbReference>